<keyword evidence="3" id="KW-1185">Reference proteome</keyword>
<evidence type="ECO:0000313" key="2">
    <source>
        <dbReference type="EMBL" id="PRQ37440.1"/>
    </source>
</evidence>
<keyword evidence="1" id="KW-0732">Signal</keyword>
<feature type="chain" id="PRO_5015159265" evidence="1">
    <location>
        <begin position="20"/>
        <end position="131"/>
    </location>
</feature>
<protein>
    <submittedName>
        <fullName evidence="2">Uncharacterized protein</fullName>
    </submittedName>
</protein>
<accession>A0A2P6QTD5</accession>
<reference evidence="2 3" key="1">
    <citation type="journal article" date="2018" name="Nat. Genet.">
        <title>The Rosa genome provides new insights in the design of modern roses.</title>
        <authorList>
            <person name="Bendahmane M."/>
        </authorList>
    </citation>
    <scope>NUCLEOTIDE SEQUENCE [LARGE SCALE GENOMIC DNA]</scope>
    <source>
        <strain evidence="3">cv. Old Blush</strain>
    </source>
</reference>
<feature type="signal peptide" evidence="1">
    <location>
        <begin position="1"/>
        <end position="19"/>
    </location>
</feature>
<sequence>MIYCFAFLFVVWFDPKLETSKEMEIRSRLLLKLMMVGKLIKIVRFFYVGGRLEAALAEHEISGLNFLSINRFERKKNIDLAISAFAMLRTLEGDVLHGLNLAEASLTIAGKFLLIFCPTDLIDRDLILTSR</sequence>
<dbReference type="Proteomes" id="UP000238479">
    <property type="component" value="Chromosome 4"/>
</dbReference>
<comment type="caution">
    <text evidence="2">The sequence shown here is derived from an EMBL/GenBank/DDBJ whole genome shotgun (WGS) entry which is preliminary data.</text>
</comment>
<proteinExistence type="predicted"/>
<dbReference type="Gramene" id="PRQ37440">
    <property type="protein sequence ID" value="PRQ37440"/>
    <property type="gene ID" value="RchiOBHm_Chr4g0402621"/>
</dbReference>
<organism evidence="2 3">
    <name type="scientific">Rosa chinensis</name>
    <name type="common">China rose</name>
    <dbReference type="NCBI Taxonomy" id="74649"/>
    <lineage>
        <taxon>Eukaryota</taxon>
        <taxon>Viridiplantae</taxon>
        <taxon>Streptophyta</taxon>
        <taxon>Embryophyta</taxon>
        <taxon>Tracheophyta</taxon>
        <taxon>Spermatophyta</taxon>
        <taxon>Magnoliopsida</taxon>
        <taxon>eudicotyledons</taxon>
        <taxon>Gunneridae</taxon>
        <taxon>Pentapetalae</taxon>
        <taxon>rosids</taxon>
        <taxon>fabids</taxon>
        <taxon>Rosales</taxon>
        <taxon>Rosaceae</taxon>
        <taxon>Rosoideae</taxon>
        <taxon>Rosoideae incertae sedis</taxon>
        <taxon>Rosa</taxon>
    </lineage>
</organism>
<dbReference type="STRING" id="74649.A0A2P6QTD5"/>
<dbReference type="EMBL" id="PDCK01000042">
    <property type="protein sequence ID" value="PRQ37440.1"/>
    <property type="molecule type" value="Genomic_DNA"/>
</dbReference>
<dbReference type="AlphaFoldDB" id="A0A2P6QTD5"/>
<evidence type="ECO:0000313" key="3">
    <source>
        <dbReference type="Proteomes" id="UP000238479"/>
    </source>
</evidence>
<name>A0A2P6QTD5_ROSCH</name>
<gene>
    <name evidence="2" type="ORF">RchiOBHm_Chr4g0402621</name>
</gene>
<evidence type="ECO:0000256" key="1">
    <source>
        <dbReference type="SAM" id="SignalP"/>
    </source>
</evidence>